<evidence type="ECO:0000259" key="2">
    <source>
        <dbReference type="Pfam" id="PF00112"/>
    </source>
</evidence>
<comment type="caution">
    <text evidence="4">The sequence shown here is derived from an EMBL/GenBank/DDBJ whole genome shotgun (WGS) entry which is preliminary data.</text>
</comment>
<evidence type="ECO:0000256" key="1">
    <source>
        <dbReference type="ARBA" id="ARBA00008455"/>
    </source>
</evidence>
<dbReference type="EMBL" id="LNQE01000919">
    <property type="protein sequence ID" value="KUG23155.1"/>
    <property type="molecule type" value="Genomic_DNA"/>
</dbReference>
<feature type="domain" description="Peptidase C1A papain C-terminal" evidence="2">
    <location>
        <begin position="108"/>
        <end position="341"/>
    </location>
</feature>
<dbReference type="AlphaFoldDB" id="A0A0W8FS61"/>
<organism evidence="4">
    <name type="scientific">hydrocarbon metagenome</name>
    <dbReference type="NCBI Taxonomy" id="938273"/>
    <lineage>
        <taxon>unclassified sequences</taxon>
        <taxon>metagenomes</taxon>
        <taxon>ecological metagenomes</taxon>
    </lineage>
</organism>
<sequence>MKKLFLRQIIVIFLMLTFILLPGYGQAGSRSHDREEYVLDSSAPSRTFPIMRPDDLTIRKWQDRYERAPRARIDERYHRRVHPRVVAKTDNTGIVSSTNLLDLLTYSPSESQGSCGDCWAWAGTRVMGIDLNTQQAKAANLSVQFINSCYGENACCGGWLSDVVDFYNSKLMAIPKSNTNAYFQDDDFQCSSRGNLSSVSCSSISTTTNYPLSSMSIATITTTGVAQATAISNIKNILNQGKAIWFAFYLPNSTAWNNFYNFWNNQSESAIWNPDNYCGQKWGSSGGGHAVTLVGYDDSDADTANHYWLLVNSWGTTANRPNGIFRVKMYANYGCTFSRLSAYALGFQTLDIAWGDGGGASSDTIAPTVTSFSIPSSSTSLTVSINTLTATDNVDVTGYMVTNSSTKPTASASGWSSSAPISYTFSSSTTSGTKTLYAWAKDAADNVSASLSASITLSLAGTPDLVISALSNQAKTITAYARSFSIRDTTKNQGTGSATASTTRYYLSTTTSKTSGSVLLSGTRSVPALAVGKTSSGSVTVRVPSGINRTTYYAIACADDNAVVSESNESNNCKTSSSRITVRY</sequence>
<evidence type="ECO:0000259" key="3">
    <source>
        <dbReference type="Pfam" id="PF07705"/>
    </source>
</evidence>
<reference evidence="4" key="1">
    <citation type="journal article" date="2015" name="Proc. Natl. Acad. Sci. U.S.A.">
        <title>Networks of energetic and metabolic interactions define dynamics in microbial communities.</title>
        <authorList>
            <person name="Embree M."/>
            <person name="Liu J.K."/>
            <person name="Al-Bassam M.M."/>
            <person name="Zengler K."/>
        </authorList>
    </citation>
    <scope>NUCLEOTIDE SEQUENCE</scope>
</reference>
<feature type="domain" description="CARDB" evidence="3">
    <location>
        <begin position="462"/>
        <end position="575"/>
    </location>
</feature>
<accession>A0A0W8FS61</accession>
<dbReference type="InterPro" id="IPR000169">
    <property type="entry name" value="Pept_cys_AS"/>
</dbReference>
<protein>
    <submittedName>
        <fullName evidence="4">Flagellar hook-length control protein flik</fullName>
    </submittedName>
</protein>
<dbReference type="Gene3D" id="2.60.40.10">
    <property type="entry name" value="Immunoglobulins"/>
    <property type="match status" value="1"/>
</dbReference>
<dbReference type="InterPro" id="IPR038765">
    <property type="entry name" value="Papain-like_cys_pep_sf"/>
</dbReference>
<dbReference type="InterPro" id="IPR025660">
    <property type="entry name" value="Pept_his_AS"/>
</dbReference>
<dbReference type="InterPro" id="IPR013783">
    <property type="entry name" value="Ig-like_fold"/>
</dbReference>
<dbReference type="InterPro" id="IPR013128">
    <property type="entry name" value="Peptidase_C1A"/>
</dbReference>
<dbReference type="Gene3D" id="3.90.70.10">
    <property type="entry name" value="Cysteine proteinases"/>
    <property type="match status" value="1"/>
</dbReference>
<dbReference type="SUPFAM" id="SSF54001">
    <property type="entry name" value="Cysteine proteinases"/>
    <property type="match status" value="1"/>
</dbReference>
<dbReference type="GO" id="GO:0008234">
    <property type="term" value="F:cysteine-type peptidase activity"/>
    <property type="evidence" value="ECO:0007669"/>
    <property type="project" value="InterPro"/>
</dbReference>
<dbReference type="PROSITE" id="PS00639">
    <property type="entry name" value="THIOL_PROTEASE_HIS"/>
    <property type="match status" value="1"/>
</dbReference>
<proteinExistence type="inferred from homology"/>
<dbReference type="PROSITE" id="PS00139">
    <property type="entry name" value="THIOL_PROTEASE_CYS"/>
    <property type="match status" value="1"/>
</dbReference>
<gene>
    <name evidence="4" type="ORF">ASZ90_007082</name>
</gene>
<dbReference type="PANTHER" id="PTHR12411">
    <property type="entry name" value="CYSTEINE PROTEASE FAMILY C1-RELATED"/>
    <property type="match status" value="1"/>
</dbReference>
<dbReference type="InterPro" id="IPR011635">
    <property type="entry name" value="CARDB"/>
</dbReference>
<evidence type="ECO:0000313" key="4">
    <source>
        <dbReference type="EMBL" id="KUG23155.1"/>
    </source>
</evidence>
<name>A0A0W8FS61_9ZZZZ</name>
<dbReference type="GO" id="GO:0006508">
    <property type="term" value="P:proteolysis"/>
    <property type="evidence" value="ECO:0007669"/>
    <property type="project" value="InterPro"/>
</dbReference>
<dbReference type="PRINTS" id="PR00705">
    <property type="entry name" value="PAPAIN"/>
</dbReference>
<dbReference type="Pfam" id="PF07705">
    <property type="entry name" value="CARDB"/>
    <property type="match status" value="1"/>
</dbReference>
<keyword evidence="4" id="KW-0282">Flagellum</keyword>
<comment type="similarity">
    <text evidence="1">Belongs to the peptidase C1 family.</text>
</comment>
<dbReference type="InterPro" id="IPR000668">
    <property type="entry name" value="Peptidase_C1A_C"/>
</dbReference>
<dbReference type="Pfam" id="PF00112">
    <property type="entry name" value="Peptidase_C1"/>
    <property type="match status" value="1"/>
</dbReference>
<keyword evidence="4" id="KW-0966">Cell projection</keyword>
<keyword evidence="4" id="KW-0969">Cilium</keyword>